<gene>
    <name evidence="7" type="ORF">ACFO0B_28035</name>
</gene>
<dbReference type="InterPro" id="IPR036318">
    <property type="entry name" value="FAD-bd_PCMH-like_sf"/>
</dbReference>
<dbReference type="EMBL" id="JBHSAX010000023">
    <property type="protein sequence ID" value="MFC3965858.1"/>
    <property type="molecule type" value="Genomic_DNA"/>
</dbReference>
<reference evidence="8" key="1">
    <citation type="journal article" date="2019" name="Int. J. Syst. Evol. Microbiol.">
        <title>The Global Catalogue of Microorganisms (GCM) 10K type strain sequencing project: providing services to taxonomists for standard genome sequencing and annotation.</title>
        <authorList>
            <consortium name="The Broad Institute Genomics Platform"/>
            <consortium name="The Broad Institute Genome Sequencing Center for Infectious Disease"/>
            <person name="Wu L."/>
            <person name="Ma J."/>
        </authorList>
    </citation>
    <scope>NUCLEOTIDE SEQUENCE [LARGE SCALE GENOMIC DNA]</scope>
    <source>
        <strain evidence="8">CGMCC 4.7330</strain>
    </source>
</reference>
<keyword evidence="4" id="KW-0274">FAD</keyword>
<keyword evidence="3" id="KW-0285">Flavoprotein</keyword>
<feature type="domain" description="FAD-binding PCMH-type" evidence="6">
    <location>
        <begin position="8"/>
        <end position="174"/>
    </location>
</feature>
<dbReference type="InterPro" id="IPR006093">
    <property type="entry name" value="Oxy_OxRdtase_FAD_BS"/>
</dbReference>
<dbReference type="SUPFAM" id="SSF56176">
    <property type="entry name" value="FAD-binding/transporter-associated domain-like"/>
    <property type="match status" value="1"/>
</dbReference>
<dbReference type="InterPro" id="IPR016166">
    <property type="entry name" value="FAD-bd_PCMH"/>
</dbReference>
<comment type="cofactor">
    <cofactor evidence="1">
        <name>FAD</name>
        <dbReference type="ChEBI" id="CHEBI:57692"/>
    </cofactor>
</comment>
<organism evidence="7 8">
    <name type="scientific">Nocardia jiangsuensis</name>
    <dbReference type="NCBI Taxonomy" id="1691563"/>
    <lineage>
        <taxon>Bacteria</taxon>
        <taxon>Bacillati</taxon>
        <taxon>Actinomycetota</taxon>
        <taxon>Actinomycetes</taxon>
        <taxon>Mycobacteriales</taxon>
        <taxon>Nocardiaceae</taxon>
        <taxon>Nocardia</taxon>
    </lineage>
</organism>
<dbReference type="Proteomes" id="UP001595696">
    <property type="component" value="Unassembled WGS sequence"/>
</dbReference>
<accession>A0ABV8E0V8</accession>
<dbReference type="PROSITE" id="PS00862">
    <property type="entry name" value="OX2_COVAL_FAD"/>
    <property type="match status" value="1"/>
</dbReference>
<keyword evidence="5" id="KW-0560">Oxidoreductase</keyword>
<keyword evidence="8" id="KW-1185">Reference proteome</keyword>
<evidence type="ECO:0000256" key="2">
    <source>
        <dbReference type="ARBA" id="ARBA00005466"/>
    </source>
</evidence>
<evidence type="ECO:0000256" key="5">
    <source>
        <dbReference type="ARBA" id="ARBA00023002"/>
    </source>
</evidence>
<evidence type="ECO:0000256" key="3">
    <source>
        <dbReference type="ARBA" id="ARBA00022630"/>
    </source>
</evidence>
<dbReference type="PANTHER" id="PTHR42973">
    <property type="entry name" value="BINDING OXIDOREDUCTASE, PUTATIVE (AFU_ORTHOLOGUE AFUA_1G17690)-RELATED"/>
    <property type="match status" value="1"/>
</dbReference>
<evidence type="ECO:0000256" key="1">
    <source>
        <dbReference type="ARBA" id="ARBA00001974"/>
    </source>
</evidence>
<evidence type="ECO:0000256" key="4">
    <source>
        <dbReference type="ARBA" id="ARBA00022827"/>
    </source>
</evidence>
<comment type="similarity">
    <text evidence="2">Belongs to the oxygen-dependent FAD-linked oxidoreductase family.</text>
</comment>
<dbReference type="Gene3D" id="3.30.43.10">
    <property type="entry name" value="Uridine Diphospho-n-acetylenolpyruvylglucosamine Reductase, domain 2"/>
    <property type="match status" value="1"/>
</dbReference>
<dbReference type="PROSITE" id="PS51387">
    <property type="entry name" value="FAD_PCMH"/>
    <property type="match status" value="1"/>
</dbReference>
<dbReference type="RefSeq" id="WP_378616093.1">
    <property type="nucleotide sequence ID" value="NZ_JBHSAX010000023.1"/>
</dbReference>
<dbReference type="InterPro" id="IPR006094">
    <property type="entry name" value="Oxid_FAD_bind_N"/>
</dbReference>
<dbReference type="InterPro" id="IPR050416">
    <property type="entry name" value="FAD-linked_Oxidoreductase"/>
</dbReference>
<dbReference type="InterPro" id="IPR016169">
    <property type="entry name" value="FAD-bd_PCMH_sub2"/>
</dbReference>
<proteinExistence type="inferred from homology"/>
<dbReference type="Pfam" id="PF01565">
    <property type="entry name" value="FAD_binding_4"/>
    <property type="match status" value="1"/>
</dbReference>
<dbReference type="Gene3D" id="3.30.465.10">
    <property type="match status" value="1"/>
</dbReference>
<comment type="caution">
    <text evidence="7">The sequence shown here is derived from an EMBL/GenBank/DDBJ whole genome shotgun (WGS) entry which is preliminary data.</text>
</comment>
<dbReference type="PANTHER" id="PTHR42973:SF39">
    <property type="entry name" value="FAD-BINDING PCMH-TYPE DOMAIN-CONTAINING PROTEIN"/>
    <property type="match status" value="1"/>
</dbReference>
<evidence type="ECO:0000259" key="6">
    <source>
        <dbReference type="PROSITE" id="PS51387"/>
    </source>
</evidence>
<dbReference type="Gene3D" id="3.40.462.20">
    <property type="match status" value="1"/>
</dbReference>
<name>A0ABV8E0V8_9NOCA</name>
<evidence type="ECO:0000313" key="8">
    <source>
        <dbReference type="Proteomes" id="UP001595696"/>
    </source>
</evidence>
<dbReference type="InterPro" id="IPR016167">
    <property type="entry name" value="FAD-bd_PCMH_sub1"/>
</dbReference>
<sequence>MDSFQTAYAHRPGLTVEVRTAAEVAAAVRHAAEHDLPIGVHATGHGLSVPLNGGILIDTARLRGLRIDPDTRIARVEAGVRAGTLLEAAAEHGLAPLSGSSPSVSVVGYLLGSGLGLLARRYGYAADRVRALELVTADGAQHRLEPGDALFGAVFGTVGNFGVVTAVELELLPVAEIYGGQLVFDAALTEPVLNAWRAWAATAPDTVTTSAGLLTYPDLEQLPPFLRGRSVVSLRIAVEGTAAEGERLVAPLRAVGEPITADLRIMPYAESGSIHREPPEPHGYAATNALIARFDAAAQRALLAATGPATVVDIRQLGGALREPGRSGAAIDFREAEFLVRVITAADGPGPVPALDAVRTALEPWTLGHQLGFLYGAGDVADEAQTRAAFTPETYRRLAALKAEYDPAARFRATRAIVPAH</sequence>
<protein>
    <submittedName>
        <fullName evidence="7">FAD-binding oxidoreductase</fullName>
    </submittedName>
</protein>
<evidence type="ECO:0000313" key="7">
    <source>
        <dbReference type="EMBL" id="MFC3965858.1"/>
    </source>
</evidence>